<keyword evidence="5" id="KW-0961">Cell wall biogenesis/degradation</keyword>
<dbReference type="EMBL" id="JAGQHS010000380">
    <property type="protein sequence ID" value="MCA9759531.1"/>
    <property type="molecule type" value="Genomic_DNA"/>
</dbReference>
<feature type="compositionally biased region" description="Low complexity" evidence="6">
    <location>
        <begin position="1"/>
        <end position="25"/>
    </location>
</feature>
<evidence type="ECO:0000256" key="5">
    <source>
        <dbReference type="ARBA" id="ARBA00023316"/>
    </source>
</evidence>
<reference evidence="8" key="2">
    <citation type="journal article" date="2021" name="Microbiome">
        <title>Successional dynamics and alternative stable states in a saline activated sludge microbial community over 9 years.</title>
        <authorList>
            <person name="Wang Y."/>
            <person name="Ye J."/>
            <person name="Ju F."/>
            <person name="Liu L."/>
            <person name="Boyd J.A."/>
            <person name="Deng Y."/>
            <person name="Parks D.H."/>
            <person name="Jiang X."/>
            <person name="Yin X."/>
            <person name="Woodcroft B.J."/>
            <person name="Tyson G.W."/>
            <person name="Hugenholtz P."/>
            <person name="Polz M.F."/>
            <person name="Zhang T."/>
        </authorList>
    </citation>
    <scope>NUCLEOTIDE SEQUENCE</scope>
    <source>
        <strain evidence="8">HKST-UBA02</strain>
    </source>
</reference>
<dbReference type="SUPFAM" id="SSF141523">
    <property type="entry name" value="L,D-transpeptidase catalytic domain-like"/>
    <property type="match status" value="1"/>
</dbReference>
<dbReference type="Gene3D" id="2.40.440.10">
    <property type="entry name" value="L,D-transpeptidase catalytic domain-like"/>
    <property type="match status" value="1"/>
</dbReference>
<evidence type="ECO:0000256" key="3">
    <source>
        <dbReference type="ARBA" id="ARBA00022960"/>
    </source>
</evidence>
<feature type="region of interest" description="Disordered" evidence="6">
    <location>
        <begin position="1"/>
        <end position="27"/>
    </location>
</feature>
<dbReference type="GO" id="GO:0008360">
    <property type="term" value="P:regulation of cell shape"/>
    <property type="evidence" value="ECO:0007669"/>
    <property type="project" value="UniProtKB-KW"/>
</dbReference>
<dbReference type="InterPro" id="IPR005490">
    <property type="entry name" value="LD_TPept_cat_dom"/>
</dbReference>
<evidence type="ECO:0000313" key="9">
    <source>
        <dbReference type="Proteomes" id="UP000739538"/>
    </source>
</evidence>
<organism evidence="8 9">
    <name type="scientific">Eiseniibacteriota bacterium</name>
    <dbReference type="NCBI Taxonomy" id="2212470"/>
    <lineage>
        <taxon>Bacteria</taxon>
        <taxon>Candidatus Eiseniibacteriota</taxon>
    </lineage>
</organism>
<comment type="caution">
    <text evidence="8">The sequence shown here is derived from an EMBL/GenBank/DDBJ whole genome shotgun (WGS) entry which is preliminary data.</text>
</comment>
<dbReference type="InterPro" id="IPR038063">
    <property type="entry name" value="Transpep_catalytic_dom"/>
</dbReference>
<sequence length="162" mass="17837">MSTQSAVTGTPTATSSSGSSSSLSPEDAAKVQRLEKKLTGMQIRKNYIVVDQANNRLYLRKGDTLLREAICSSGSGYVLKEGGDGRTWVFDSPQGEFHVRSKVDKPVWKKPDWAFVEAGEPIPRDPSKRLEYGVLGEHALYLGDGYMIHGTLYERLLGRSVT</sequence>
<accession>A0A956SGT5</accession>
<keyword evidence="4" id="KW-0573">Peptidoglycan synthesis</keyword>
<dbReference type="CDD" id="cd16913">
    <property type="entry name" value="YkuD_like"/>
    <property type="match status" value="1"/>
</dbReference>
<gene>
    <name evidence="8" type="ORF">KDA27_27295</name>
</gene>
<reference evidence="8" key="1">
    <citation type="submission" date="2020-04" db="EMBL/GenBank/DDBJ databases">
        <authorList>
            <person name="Zhang T."/>
        </authorList>
    </citation>
    <scope>NUCLEOTIDE SEQUENCE</scope>
    <source>
        <strain evidence="8">HKST-UBA02</strain>
    </source>
</reference>
<evidence type="ECO:0000313" key="8">
    <source>
        <dbReference type="EMBL" id="MCA9759531.1"/>
    </source>
</evidence>
<dbReference type="GO" id="GO:0009252">
    <property type="term" value="P:peptidoglycan biosynthetic process"/>
    <property type="evidence" value="ECO:0007669"/>
    <property type="project" value="UniProtKB-KW"/>
</dbReference>
<evidence type="ECO:0000256" key="2">
    <source>
        <dbReference type="ARBA" id="ARBA00022679"/>
    </source>
</evidence>
<feature type="domain" description="L,D-TPase catalytic" evidence="7">
    <location>
        <begin position="46"/>
        <end position="152"/>
    </location>
</feature>
<dbReference type="GO" id="GO:0016740">
    <property type="term" value="F:transferase activity"/>
    <property type="evidence" value="ECO:0007669"/>
    <property type="project" value="UniProtKB-KW"/>
</dbReference>
<dbReference type="GO" id="GO:0071555">
    <property type="term" value="P:cell wall organization"/>
    <property type="evidence" value="ECO:0007669"/>
    <property type="project" value="UniProtKB-KW"/>
</dbReference>
<name>A0A956SGT5_UNCEI</name>
<feature type="non-terminal residue" evidence="8">
    <location>
        <position position="162"/>
    </location>
</feature>
<evidence type="ECO:0000256" key="1">
    <source>
        <dbReference type="ARBA" id="ARBA00004752"/>
    </source>
</evidence>
<evidence type="ECO:0000259" key="7">
    <source>
        <dbReference type="Pfam" id="PF03734"/>
    </source>
</evidence>
<keyword evidence="2" id="KW-0808">Transferase</keyword>
<dbReference type="Pfam" id="PF03734">
    <property type="entry name" value="YkuD"/>
    <property type="match status" value="1"/>
</dbReference>
<dbReference type="AlphaFoldDB" id="A0A956SGT5"/>
<protein>
    <submittedName>
        <fullName evidence="8">L,D-transpeptidase</fullName>
    </submittedName>
</protein>
<comment type="pathway">
    <text evidence="1">Cell wall biogenesis; peptidoglycan biosynthesis.</text>
</comment>
<evidence type="ECO:0000256" key="4">
    <source>
        <dbReference type="ARBA" id="ARBA00022984"/>
    </source>
</evidence>
<keyword evidence="3" id="KW-0133">Cell shape</keyword>
<proteinExistence type="predicted"/>
<dbReference type="Proteomes" id="UP000739538">
    <property type="component" value="Unassembled WGS sequence"/>
</dbReference>
<evidence type="ECO:0000256" key="6">
    <source>
        <dbReference type="SAM" id="MobiDB-lite"/>
    </source>
</evidence>